<gene>
    <name evidence="2" type="primary">Aste57867_5416</name>
    <name evidence="1" type="ORF">As57867_005403</name>
    <name evidence="2" type="ORF">ASTE57867_5416</name>
</gene>
<dbReference type="EMBL" id="CAADRA010001790">
    <property type="protein sequence ID" value="VFT82470.1"/>
    <property type="molecule type" value="Genomic_DNA"/>
</dbReference>
<reference evidence="1" key="2">
    <citation type="submission" date="2019-06" db="EMBL/GenBank/DDBJ databases">
        <title>Genomics analysis of Aphanomyces spp. identifies a new class of oomycete effector associated with host adaptation.</title>
        <authorList>
            <person name="Gaulin E."/>
        </authorList>
    </citation>
    <scope>NUCLEOTIDE SEQUENCE</scope>
    <source>
        <strain evidence="1">CBS 578.67</strain>
    </source>
</reference>
<evidence type="ECO:0000313" key="3">
    <source>
        <dbReference type="Proteomes" id="UP000332933"/>
    </source>
</evidence>
<dbReference type="AlphaFoldDB" id="A0A485KDE5"/>
<reference evidence="2 3" key="1">
    <citation type="submission" date="2019-03" db="EMBL/GenBank/DDBJ databases">
        <authorList>
            <person name="Gaulin E."/>
            <person name="Dumas B."/>
        </authorList>
    </citation>
    <scope>NUCLEOTIDE SEQUENCE [LARGE SCALE GENOMIC DNA]</scope>
    <source>
        <strain evidence="2">CBS 568.67</strain>
    </source>
</reference>
<dbReference type="EMBL" id="VJMH01001789">
    <property type="protein sequence ID" value="KAF0711019.1"/>
    <property type="molecule type" value="Genomic_DNA"/>
</dbReference>
<dbReference type="InterPro" id="IPR036397">
    <property type="entry name" value="RNaseH_sf"/>
</dbReference>
<protein>
    <submittedName>
        <fullName evidence="2">Aste57867_5416 protein</fullName>
    </submittedName>
</protein>
<name>A0A485KDE5_9STRA</name>
<dbReference type="Proteomes" id="UP000332933">
    <property type="component" value="Unassembled WGS sequence"/>
</dbReference>
<accession>A0A485KDE5</accession>
<dbReference type="Gene3D" id="3.30.420.10">
    <property type="entry name" value="Ribonuclease H-like superfamily/Ribonuclease H"/>
    <property type="match status" value="1"/>
</dbReference>
<dbReference type="GO" id="GO:0003676">
    <property type="term" value="F:nucleic acid binding"/>
    <property type="evidence" value="ECO:0007669"/>
    <property type="project" value="InterPro"/>
</dbReference>
<keyword evidence="3" id="KW-1185">Reference proteome</keyword>
<sequence>MLARAKSQGVTDGNMAVSVASRIKDRSGRKKKHTPTEVKAELLLLHLIERTTLRSISEKTSIALATLHRYLKHGMYRAHSSAVATWFLSAVAQPRDLDDAGCWWDGKIGTWPFVKTEAALRSSVNRPAGTNETKTITVTKDVYRFFLVDNRFFLVKKVLPAIVAKWPPGNTTVKLQHDDARAHVTATDANLCAAFASYKCVGWSFSLAPQPSNSPDLNILDLGFFAAIQFIQHRKASRNIDDLVANVCHAFDEYPSARLERTFLTTGMYGFFTWQHVMPDGCVLLGQGATGSTDSVAMELAFATEEREATDVMALSRRLEALIVEDDDDLNEALDDLGIEGISIDE</sequence>
<proteinExistence type="predicted"/>
<evidence type="ECO:0000313" key="1">
    <source>
        <dbReference type="EMBL" id="KAF0711019.1"/>
    </source>
</evidence>
<evidence type="ECO:0000313" key="2">
    <source>
        <dbReference type="EMBL" id="VFT82470.1"/>
    </source>
</evidence>
<dbReference type="PANTHER" id="PTHR47169:SF2">
    <property type="entry name" value="OS01G0541250 PROTEIN"/>
    <property type="match status" value="1"/>
</dbReference>
<dbReference type="PANTHER" id="PTHR47169">
    <property type="entry name" value="OS01G0541250 PROTEIN"/>
    <property type="match status" value="1"/>
</dbReference>
<organism evidence="2 3">
    <name type="scientific">Aphanomyces stellatus</name>
    <dbReference type="NCBI Taxonomy" id="120398"/>
    <lineage>
        <taxon>Eukaryota</taxon>
        <taxon>Sar</taxon>
        <taxon>Stramenopiles</taxon>
        <taxon>Oomycota</taxon>
        <taxon>Saprolegniomycetes</taxon>
        <taxon>Saprolegniales</taxon>
        <taxon>Verrucalvaceae</taxon>
        <taxon>Aphanomyces</taxon>
    </lineage>
</organism>